<evidence type="ECO:0000313" key="10">
    <source>
        <dbReference type="Proteomes" id="UP001519289"/>
    </source>
</evidence>
<dbReference type="Proteomes" id="UP001519289">
    <property type="component" value="Unassembled WGS sequence"/>
</dbReference>
<dbReference type="PROSITE" id="PS01063">
    <property type="entry name" value="SIGMA70_ECF"/>
    <property type="match status" value="1"/>
</dbReference>
<protein>
    <recommendedName>
        <fullName evidence="6">RNA polymerase sigma factor</fullName>
    </recommendedName>
</protein>
<accession>A0ABS4JXK7</accession>
<organism evidence="9 10">
    <name type="scientific">Symbiobacterium terraclitae</name>
    <dbReference type="NCBI Taxonomy" id="557451"/>
    <lineage>
        <taxon>Bacteria</taxon>
        <taxon>Bacillati</taxon>
        <taxon>Bacillota</taxon>
        <taxon>Clostridia</taxon>
        <taxon>Eubacteriales</taxon>
        <taxon>Symbiobacteriaceae</taxon>
        <taxon>Symbiobacterium</taxon>
    </lineage>
</organism>
<evidence type="ECO:0000256" key="1">
    <source>
        <dbReference type="ARBA" id="ARBA00010641"/>
    </source>
</evidence>
<evidence type="ECO:0000256" key="4">
    <source>
        <dbReference type="ARBA" id="ARBA00023125"/>
    </source>
</evidence>
<evidence type="ECO:0000256" key="5">
    <source>
        <dbReference type="ARBA" id="ARBA00023163"/>
    </source>
</evidence>
<name>A0ABS4JXK7_9FIRM</name>
<evidence type="ECO:0000256" key="2">
    <source>
        <dbReference type="ARBA" id="ARBA00023015"/>
    </source>
</evidence>
<proteinExistence type="inferred from homology"/>
<dbReference type="InterPro" id="IPR039425">
    <property type="entry name" value="RNA_pol_sigma-70-like"/>
</dbReference>
<evidence type="ECO:0000259" key="8">
    <source>
        <dbReference type="Pfam" id="PF08281"/>
    </source>
</evidence>
<dbReference type="InterPro" id="IPR014284">
    <property type="entry name" value="RNA_pol_sigma-70_dom"/>
</dbReference>
<keyword evidence="5 6" id="KW-0804">Transcription</keyword>
<evidence type="ECO:0000259" key="7">
    <source>
        <dbReference type="Pfam" id="PF04542"/>
    </source>
</evidence>
<dbReference type="NCBIfam" id="TIGR02937">
    <property type="entry name" value="sigma70-ECF"/>
    <property type="match status" value="1"/>
</dbReference>
<dbReference type="CDD" id="cd06171">
    <property type="entry name" value="Sigma70_r4"/>
    <property type="match status" value="1"/>
</dbReference>
<dbReference type="Gene3D" id="1.10.1740.10">
    <property type="match status" value="1"/>
</dbReference>
<dbReference type="EMBL" id="JAGGLG010000034">
    <property type="protein sequence ID" value="MBP2019725.1"/>
    <property type="molecule type" value="Genomic_DNA"/>
</dbReference>
<dbReference type="Gene3D" id="1.10.10.10">
    <property type="entry name" value="Winged helix-like DNA-binding domain superfamily/Winged helix DNA-binding domain"/>
    <property type="match status" value="1"/>
</dbReference>
<comment type="similarity">
    <text evidence="1 6">Belongs to the sigma-70 factor family. ECF subfamily.</text>
</comment>
<evidence type="ECO:0000313" key="9">
    <source>
        <dbReference type="EMBL" id="MBP2019725.1"/>
    </source>
</evidence>
<dbReference type="InterPro" id="IPR013324">
    <property type="entry name" value="RNA_pol_sigma_r3/r4-like"/>
</dbReference>
<dbReference type="InterPro" id="IPR036388">
    <property type="entry name" value="WH-like_DNA-bd_sf"/>
</dbReference>
<keyword evidence="4 6" id="KW-0238">DNA-binding</keyword>
<dbReference type="InterPro" id="IPR000838">
    <property type="entry name" value="RNA_pol_sigma70_ECF_CS"/>
</dbReference>
<dbReference type="RefSeq" id="WP_209467828.1">
    <property type="nucleotide sequence ID" value="NZ_JAGGLG010000034.1"/>
</dbReference>
<gene>
    <name evidence="9" type="ORF">J2Z79_003167</name>
</gene>
<comment type="caution">
    <text evidence="9">The sequence shown here is derived from an EMBL/GenBank/DDBJ whole genome shotgun (WGS) entry which is preliminary data.</text>
</comment>
<feature type="domain" description="RNA polymerase sigma-70 region 2" evidence="7">
    <location>
        <begin position="4"/>
        <end position="70"/>
    </location>
</feature>
<dbReference type="InterPro" id="IPR013325">
    <property type="entry name" value="RNA_pol_sigma_r2"/>
</dbReference>
<dbReference type="InterPro" id="IPR007627">
    <property type="entry name" value="RNA_pol_sigma70_r2"/>
</dbReference>
<dbReference type="PANTHER" id="PTHR43133">
    <property type="entry name" value="RNA POLYMERASE ECF-TYPE SIGMA FACTO"/>
    <property type="match status" value="1"/>
</dbReference>
<feature type="domain" description="RNA polymerase sigma factor 70 region 4 type 2" evidence="8">
    <location>
        <begin position="96"/>
        <end position="147"/>
    </location>
</feature>
<keyword evidence="3 6" id="KW-0731">Sigma factor</keyword>
<keyword evidence="2 6" id="KW-0805">Transcription regulation</keyword>
<dbReference type="SUPFAM" id="SSF88946">
    <property type="entry name" value="Sigma2 domain of RNA polymerase sigma factors"/>
    <property type="match status" value="1"/>
</dbReference>
<dbReference type="PANTHER" id="PTHR43133:SF51">
    <property type="entry name" value="RNA POLYMERASE SIGMA FACTOR"/>
    <property type="match status" value="1"/>
</dbReference>
<keyword evidence="10" id="KW-1185">Reference proteome</keyword>
<dbReference type="SUPFAM" id="SSF88659">
    <property type="entry name" value="Sigma3 and sigma4 domains of RNA polymerase sigma factors"/>
    <property type="match status" value="1"/>
</dbReference>
<sequence length="167" mass="19826">MEALYRQYRTMVYQTALILLRDPHRAEDVVQEAFVRAFRSIDRFDPERPFSPWLTRIVINCCRSLRKRDRRWIPYGDMSPAVTMDERFHHAEIHADVWRALIMLPERQREILMLRYFHDFAIPEIGQILGVPAGTVKSRLHQARRRLKELLCNLPSTGEGKGRLINE</sequence>
<dbReference type="Pfam" id="PF08281">
    <property type="entry name" value="Sigma70_r4_2"/>
    <property type="match status" value="1"/>
</dbReference>
<evidence type="ECO:0000256" key="3">
    <source>
        <dbReference type="ARBA" id="ARBA00023082"/>
    </source>
</evidence>
<dbReference type="Pfam" id="PF04542">
    <property type="entry name" value="Sigma70_r2"/>
    <property type="match status" value="1"/>
</dbReference>
<reference evidence="9 10" key="1">
    <citation type="submission" date="2021-03" db="EMBL/GenBank/DDBJ databases">
        <title>Genomic Encyclopedia of Type Strains, Phase IV (KMG-IV): sequencing the most valuable type-strain genomes for metagenomic binning, comparative biology and taxonomic classification.</title>
        <authorList>
            <person name="Goeker M."/>
        </authorList>
    </citation>
    <scope>NUCLEOTIDE SEQUENCE [LARGE SCALE GENOMIC DNA]</scope>
    <source>
        <strain evidence="9 10">DSM 27138</strain>
    </source>
</reference>
<evidence type="ECO:0000256" key="6">
    <source>
        <dbReference type="RuleBase" id="RU000716"/>
    </source>
</evidence>
<dbReference type="InterPro" id="IPR013249">
    <property type="entry name" value="RNA_pol_sigma70_r4_t2"/>
</dbReference>